<gene>
    <name evidence="1" type="ORF">LCGC14_1527020</name>
</gene>
<accession>A0A0F9IXB1</accession>
<proteinExistence type="predicted"/>
<dbReference type="AlphaFoldDB" id="A0A0F9IXB1"/>
<organism evidence="1">
    <name type="scientific">marine sediment metagenome</name>
    <dbReference type="NCBI Taxonomy" id="412755"/>
    <lineage>
        <taxon>unclassified sequences</taxon>
        <taxon>metagenomes</taxon>
        <taxon>ecological metagenomes</taxon>
    </lineage>
</organism>
<comment type="caution">
    <text evidence="1">The sequence shown here is derived from an EMBL/GenBank/DDBJ whole genome shotgun (WGS) entry which is preliminary data.</text>
</comment>
<sequence>MGSNSIHLTIHKEIEKLGRELAKHLHMSFSRMISSFIVKFSLEAENYVIESGMEEWAVFKDLSWKLNVELKKLKFEV</sequence>
<protein>
    <submittedName>
        <fullName evidence="1">Uncharacterized protein</fullName>
    </submittedName>
</protein>
<name>A0A0F9IXB1_9ZZZZ</name>
<evidence type="ECO:0000313" key="1">
    <source>
        <dbReference type="EMBL" id="KKM61908.1"/>
    </source>
</evidence>
<dbReference type="EMBL" id="LAZR01011399">
    <property type="protein sequence ID" value="KKM61908.1"/>
    <property type="molecule type" value="Genomic_DNA"/>
</dbReference>
<reference evidence="1" key="1">
    <citation type="journal article" date="2015" name="Nature">
        <title>Complex archaea that bridge the gap between prokaryotes and eukaryotes.</title>
        <authorList>
            <person name="Spang A."/>
            <person name="Saw J.H."/>
            <person name="Jorgensen S.L."/>
            <person name="Zaremba-Niedzwiedzka K."/>
            <person name="Martijn J."/>
            <person name="Lind A.E."/>
            <person name="van Eijk R."/>
            <person name="Schleper C."/>
            <person name="Guy L."/>
            <person name="Ettema T.J."/>
        </authorList>
    </citation>
    <scope>NUCLEOTIDE SEQUENCE</scope>
</reference>